<evidence type="ECO:0000313" key="2">
    <source>
        <dbReference type="Proteomes" id="UP000008068"/>
    </source>
</evidence>
<dbReference type="InParanoid" id="G0MUT2"/>
<reference evidence="2" key="1">
    <citation type="submission" date="2011-07" db="EMBL/GenBank/DDBJ databases">
        <authorList>
            <consortium name="Caenorhabditis brenneri Sequencing and Analysis Consortium"/>
            <person name="Wilson R.K."/>
        </authorList>
    </citation>
    <scope>NUCLEOTIDE SEQUENCE [LARGE SCALE GENOMIC DNA]</scope>
    <source>
        <strain evidence="2">PB2801</strain>
    </source>
</reference>
<keyword evidence="2" id="KW-1185">Reference proteome</keyword>
<proteinExistence type="predicted"/>
<evidence type="ECO:0000313" key="1">
    <source>
        <dbReference type="EMBL" id="EGT44426.1"/>
    </source>
</evidence>
<dbReference type="AlphaFoldDB" id="G0MUT2"/>
<evidence type="ECO:0008006" key="3">
    <source>
        <dbReference type="Google" id="ProtNLM"/>
    </source>
</evidence>
<dbReference type="HOGENOM" id="CLU_1857130_0_0_1"/>
<gene>
    <name evidence="1" type="ORF">CAEBREN_23277</name>
</gene>
<dbReference type="Proteomes" id="UP000008068">
    <property type="component" value="Unassembled WGS sequence"/>
</dbReference>
<dbReference type="eggNOG" id="ENOG502S8CT">
    <property type="taxonomic scope" value="Eukaryota"/>
</dbReference>
<dbReference type="OrthoDB" id="5891514at2759"/>
<protein>
    <recommendedName>
        <fullName evidence="3">PAZ domain-containing protein</fullName>
    </recommendedName>
</protein>
<dbReference type="OMA" id="DYAYTIR"/>
<name>G0MUT2_CAEBE</name>
<dbReference type="EMBL" id="GL379813">
    <property type="protein sequence ID" value="EGT44426.1"/>
    <property type="molecule type" value="Genomic_DNA"/>
</dbReference>
<accession>G0MUT2</accession>
<organism evidence="2">
    <name type="scientific">Caenorhabditis brenneri</name>
    <name type="common">Nematode worm</name>
    <dbReference type="NCBI Taxonomy" id="135651"/>
    <lineage>
        <taxon>Eukaryota</taxon>
        <taxon>Metazoa</taxon>
        <taxon>Ecdysozoa</taxon>
        <taxon>Nematoda</taxon>
        <taxon>Chromadorea</taxon>
        <taxon>Rhabditida</taxon>
        <taxon>Rhabditina</taxon>
        <taxon>Rhabditomorpha</taxon>
        <taxon>Rhabditoidea</taxon>
        <taxon>Rhabditidae</taxon>
        <taxon>Peloderinae</taxon>
        <taxon>Caenorhabditis</taxon>
    </lineage>
</organism>
<sequence length="132" mass="15584">MVRFRVPRPPYWLPPPCENEIDFILKDYMQYRGDWLENLSPTVTENYTRFLNQPQILQVWNTVTLTTIPLPIIVPDHHVSSTRMPNTIRTVEEVYKEDYAYTIRYSFSPIISDVLGRFHPIETVAVRVISNT</sequence>